<feature type="region of interest" description="Disordered" evidence="1">
    <location>
        <begin position="30"/>
        <end position="57"/>
    </location>
</feature>
<dbReference type="EMBL" id="BOPF01000021">
    <property type="protein sequence ID" value="GIJ48540.1"/>
    <property type="molecule type" value="Genomic_DNA"/>
</dbReference>
<dbReference type="Pfam" id="PF08811">
    <property type="entry name" value="DUF1800"/>
    <property type="match status" value="1"/>
</dbReference>
<sequence length="443" mass="47892">MAHLLRRATFGPRAMDLDEAERIGFGATLDGLLTQTGPTPGTDPGAERTPVPPAERDPYAVLPKNADGDAKAAAVKAQKAQVVALTSWWVNRMVSAEHQAREKLTFFWHGHWATSAQKVRSANLMRTQQQTLYRLAGGDFGPMVHAMVRDPALIYWLDGQRNSAAAPNENLARELMELFTLGIGNYSEADVKEGARALTGWQLDRVEGTASFSPKRFDSKPKTILGKRADHDADDFVELLLAHPATAKFVTARLWFRYASGEPVPAQTHERLVAAYGAKRDITAALRAMFTDPAFAATRGQLVKQPVEWAVGAMRQLGVEPGSWKENDRKQLNAALDALGQVPFAPPSVGGWPAGAAWLTTSTTQVRLGLANRFANNVSPATLDAVASAPAAGRPDALARLLAVESFSTRTRAVLLDAGNSGKQADLRRQIALALASPEYCVQ</sequence>
<comment type="caution">
    <text evidence="2">The sequence shown here is derived from an EMBL/GenBank/DDBJ whole genome shotgun (WGS) entry which is preliminary data.</text>
</comment>
<dbReference type="AlphaFoldDB" id="A0A8J3YRB1"/>
<reference evidence="2" key="1">
    <citation type="submission" date="2021-01" db="EMBL/GenBank/DDBJ databases">
        <title>Whole genome shotgun sequence of Virgisporangium aliadipatigenens NBRC 105644.</title>
        <authorList>
            <person name="Komaki H."/>
            <person name="Tamura T."/>
        </authorList>
    </citation>
    <scope>NUCLEOTIDE SEQUENCE</scope>
    <source>
        <strain evidence="2">NBRC 105644</strain>
    </source>
</reference>
<dbReference type="Proteomes" id="UP000619260">
    <property type="component" value="Unassembled WGS sequence"/>
</dbReference>
<evidence type="ECO:0000256" key="1">
    <source>
        <dbReference type="SAM" id="MobiDB-lite"/>
    </source>
</evidence>
<proteinExistence type="predicted"/>
<dbReference type="InterPro" id="IPR014917">
    <property type="entry name" value="DUF1800"/>
</dbReference>
<evidence type="ECO:0000313" key="3">
    <source>
        <dbReference type="Proteomes" id="UP000619260"/>
    </source>
</evidence>
<name>A0A8J3YRB1_9ACTN</name>
<evidence type="ECO:0000313" key="2">
    <source>
        <dbReference type="EMBL" id="GIJ48540.1"/>
    </source>
</evidence>
<gene>
    <name evidence="2" type="ORF">Val02_54260</name>
</gene>
<evidence type="ECO:0008006" key="4">
    <source>
        <dbReference type="Google" id="ProtNLM"/>
    </source>
</evidence>
<feature type="compositionally biased region" description="Low complexity" evidence="1">
    <location>
        <begin position="30"/>
        <end position="44"/>
    </location>
</feature>
<organism evidence="2 3">
    <name type="scientific">Virgisporangium aliadipatigenens</name>
    <dbReference type="NCBI Taxonomy" id="741659"/>
    <lineage>
        <taxon>Bacteria</taxon>
        <taxon>Bacillati</taxon>
        <taxon>Actinomycetota</taxon>
        <taxon>Actinomycetes</taxon>
        <taxon>Micromonosporales</taxon>
        <taxon>Micromonosporaceae</taxon>
        <taxon>Virgisporangium</taxon>
    </lineage>
</organism>
<protein>
    <recommendedName>
        <fullName evidence="4">DUF1800 domain-containing protein</fullName>
    </recommendedName>
</protein>
<accession>A0A8J3YRB1</accession>
<keyword evidence="3" id="KW-1185">Reference proteome</keyword>